<protein>
    <submittedName>
        <fullName evidence="2">PID domain-containing protein</fullName>
    </submittedName>
</protein>
<evidence type="ECO:0000313" key="2">
    <source>
        <dbReference type="WBParaSite" id="ALUE_0001509601-mRNA-1"/>
    </source>
</evidence>
<keyword evidence="1" id="KW-1185">Reference proteome</keyword>
<dbReference type="WBParaSite" id="ALUE_0001509601-mRNA-1">
    <property type="protein sequence ID" value="ALUE_0001509601-mRNA-1"/>
    <property type="gene ID" value="ALUE_0001509601"/>
</dbReference>
<name>A0A0M3IBJ2_ASCLU</name>
<proteinExistence type="predicted"/>
<accession>A0A0M3IBJ2</accession>
<evidence type="ECO:0000313" key="1">
    <source>
        <dbReference type="Proteomes" id="UP000036681"/>
    </source>
</evidence>
<sequence>LATKQRACHYFYAINKSAIQSLNSQIIVVIEDVSRIKASAISRKEHENRCRHHYICDVTSVKGAEIFRRFIMQCHSPIGNICQDENEL</sequence>
<organism evidence="1 2">
    <name type="scientific">Ascaris lumbricoides</name>
    <name type="common">Giant roundworm</name>
    <dbReference type="NCBI Taxonomy" id="6252"/>
    <lineage>
        <taxon>Eukaryota</taxon>
        <taxon>Metazoa</taxon>
        <taxon>Ecdysozoa</taxon>
        <taxon>Nematoda</taxon>
        <taxon>Chromadorea</taxon>
        <taxon>Rhabditida</taxon>
        <taxon>Spirurina</taxon>
        <taxon>Ascaridomorpha</taxon>
        <taxon>Ascaridoidea</taxon>
        <taxon>Ascarididae</taxon>
        <taxon>Ascaris</taxon>
    </lineage>
</organism>
<dbReference type="AlphaFoldDB" id="A0A0M3IBJ2"/>
<reference evidence="2" key="1">
    <citation type="submission" date="2017-02" db="UniProtKB">
        <authorList>
            <consortium name="WormBaseParasite"/>
        </authorList>
    </citation>
    <scope>IDENTIFICATION</scope>
</reference>
<dbReference type="Proteomes" id="UP000036681">
    <property type="component" value="Unplaced"/>
</dbReference>